<organism evidence="1 2">
    <name type="scientific">Theropithecus gelada</name>
    <name type="common">Gelada baboon</name>
    <dbReference type="NCBI Taxonomy" id="9565"/>
    <lineage>
        <taxon>Eukaryota</taxon>
        <taxon>Metazoa</taxon>
        <taxon>Chordata</taxon>
        <taxon>Craniata</taxon>
        <taxon>Vertebrata</taxon>
        <taxon>Euteleostomi</taxon>
        <taxon>Mammalia</taxon>
        <taxon>Eutheria</taxon>
        <taxon>Euarchontoglires</taxon>
        <taxon>Primates</taxon>
        <taxon>Haplorrhini</taxon>
        <taxon>Catarrhini</taxon>
        <taxon>Cercopithecidae</taxon>
        <taxon>Cercopithecinae</taxon>
        <taxon>Theropithecus</taxon>
    </lineage>
</organism>
<dbReference type="Proteomes" id="UP000694411">
    <property type="component" value="Chromosome 7b"/>
</dbReference>
<keyword evidence="2" id="KW-1185">Reference proteome</keyword>
<reference evidence="1" key="1">
    <citation type="submission" date="2018-05" db="EMBL/GenBank/DDBJ databases">
        <title>Whole genome of Theropithecus gelada.</title>
        <authorList>
            <person name="Chiou K.L."/>
            <person name="Snyder-Mackler N."/>
        </authorList>
    </citation>
    <scope>NUCLEOTIDE SEQUENCE [LARGE SCALE GENOMIC DNA]</scope>
</reference>
<accession>A0A8D2EG19</accession>
<sequence length="83" mass="9264">MARSCKSTGLGDTRLPQELSWGSVAVVVSAVTVDIKSICWEKQAFNESLLVSLKCISDMILRRSQLFINHFNKFAMISILNSE</sequence>
<evidence type="ECO:0000313" key="1">
    <source>
        <dbReference type="Ensembl" id="ENSTGEP00000004794.1"/>
    </source>
</evidence>
<reference evidence="1" key="2">
    <citation type="submission" date="2025-08" db="UniProtKB">
        <authorList>
            <consortium name="Ensembl"/>
        </authorList>
    </citation>
    <scope>IDENTIFICATION</scope>
</reference>
<dbReference type="Ensembl" id="ENSTGET00000005835.1">
    <property type="protein sequence ID" value="ENSTGEP00000004794.1"/>
    <property type="gene ID" value="ENSTGEG00000004011.1"/>
</dbReference>
<protein>
    <submittedName>
        <fullName evidence="1">Uncharacterized protein</fullName>
    </submittedName>
</protein>
<name>A0A8D2EG19_THEGE</name>
<reference evidence="1" key="3">
    <citation type="submission" date="2025-09" db="UniProtKB">
        <authorList>
            <consortium name="Ensembl"/>
        </authorList>
    </citation>
    <scope>IDENTIFICATION</scope>
</reference>
<dbReference type="AlphaFoldDB" id="A0A8D2EG19"/>
<proteinExistence type="predicted"/>
<evidence type="ECO:0000313" key="2">
    <source>
        <dbReference type="Proteomes" id="UP000694411"/>
    </source>
</evidence>